<dbReference type="InterPro" id="IPR038765">
    <property type="entry name" value="Papain-like_cys_pep_sf"/>
</dbReference>
<comment type="similarity">
    <text evidence="1">Belongs to the peptidase C40 family.</text>
</comment>
<evidence type="ECO:0000256" key="5">
    <source>
        <dbReference type="SAM" id="Phobius"/>
    </source>
</evidence>
<evidence type="ECO:0000313" key="7">
    <source>
        <dbReference type="EMBL" id="RKL65832.1"/>
    </source>
</evidence>
<proteinExistence type="inferred from homology"/>
<dbReference type="Gene3D" id="3.90.1720.10">
    <property type="entry name" value="endopeptidase domain like (from Nostoc punctiforme)"/>
    <property type="match status" value="3"/>
</dbReference>
<keyword evidence="8" id="KW-1185">Reference proteome</keyword>
<dbReference type="GO" id="GO:0006508">
    <property type="term" value="P:proteolysis"/>
    <property type="evidence" value="ECO:0007669"/>
    <property type="project" value="UniProtKB-KW"/>
</dbReference>
<dbReference type="Pfam" id="PF00877">
    <property type="entry name" value="NLPC_P60"/>
    <property type="match status" value="3"/>
</dbReference>
<dbReference type="PANTHER" id="PTHR47053:SF1">
    <property type="entry name" value="MUREIN DD-ENDOPEPTIDASE MEPH-RELATED"/>
    <property type="match status" value="1"/>
</dbReference>
<comment type="caution">
    <text evidence="7">The sequence shown here is derived from an EMBL/GenBank/DDBJ whole genome shotgun (WGS) entry which is preliminary data.</text>
</comment>
<evidence type="ECO:0000313" key="8">
    <source>
        <dbReference type="Proteomes" id="UP000281498"/>
    </source>
</evidence>
<accession>A0A3A9K5S6</accession>
<gene>
    <name evidence="7" type="ORF">CR203_18415</name>
</gene>
<name>A0A3A9K5S6_9BACI</name>
<dbReference type="PANTHER" id="PTHR47053">
    <property type="entry name" value="MUREIN DD-ENDOPEPTIDASE MEPH-RELATED"/>
    <property type="match status" value="1"/>
</dbReference>
<feature type="domain" description="NlpC/P60" evidence="6">
    <location>
        <begin position="195"/>
        <end position="325"/>
    </location>
</feature>
<evidence type="ECO:0000256" key="2">
    <source>
        <dbReference type="ARBA" id="ARBA00022670"/>
    </source>
</evidence>
<keyword evidence="5" id="KW-0472">Membrane</keyword>
<dbReference type="OrthoDB" id="9813368at2"/>
<evidence type="ECO:0000256" key="4">
    <source>
        <dbReference type="ARBA" id="ARBA00022807"/>
    </source>
</evidence>
<organism evidence="7 8">
    <name type="scientific">Salipaludibacillus neizhouensis</name>
    <dbReference type="NCBI Taxonomy" id="885475"/>
    <lineage>
        <taxon>Bacteria</taxon>
        <taxon>Bacillati</taxon>
        <taxon>Bacillota</taxon>
        <taxon>Bacilli</taxon>
        <taxon>Bacillales</taxon>
        <taxon>Bacillaceae</taxon>
    </lineage>
</organism>
<dbReference type="AlphaFoldDB" id="A0A3A9K5S6"/>
<dbReference type="GO" id="GO:0008234">
    <property type="term" value="F:cysteine-type peptidase activity"/>
    <property type="evidence" value="ECO:0007669"/>
    <property type="project" value="UniProtKB-KW"/>
</dbReference>
<dbReference type="RefSeq" id="WP_110937905.1">
    <property type="nucleotide sequence ID" value="NZ_KZ614147.1"/>
</dbReference>
<keyword evidence="3 7" id="KW-0378">Hydrolase</keyword>
<keyword evidence="5" id="KW-1133">Transmembrane helix</keyword>
<keyword evidence="5" id="KW-0812">Transmembrane</keyword>
<dbReference type="SUPFAM" id="SSF54001">
    <property type="entry name" value="Cysteine proteinases"/>
    <property type="match status" value="3"/>
</dbReference>
<keyword evidence="4" id="KW-0788">Thiol protease</keyword>
<feature type="transmembrane region" description="Helical" evidence="5">
    <location>
        <begin position="12"/>
        <end position="32"/>
    </location>
</feature>
<dbReference type="Proteomes" id="UP000281498">
    <property type="component" value="Unassembled WGS sequence"/>
</dbReference>
<feature type="domain" description="NlpC/P60" evidence="6">
    <location>
        <begin position="61"/>
        <end position="182"/>
    </location>
</feature>
<evidence type="ECO:0000256" key="3">
    <source>
        <dbReference type="ARBA" id="ARBA00022801"/>
    </source>
</evidence>
<reference evidence="7 8" key="1">
    <citation type="submission" date="2017-10" db="EMBL/GenBank/DDBJ databases">
        <title>Bacillus sp. nov., a halophilic bacterium isolated from a Keqin Lake.</title>
        <authorList>
            <person name="Wang H."/>
        </authorList>
    </citation>
    <scope>NUCLEOTIDE SEQUENCE [LARGE SCALE GENOMIC DNA]</scope>
    <source>
        <strain evidence="7 8">KCTC 13187</strain>
    </source>
</reference>
<evidence type="ECO:0000259" key="6">
    <source>
        <dbReference type="PROSITE" id="PS51935"/>
    </source>
</evidence>
<evidence type="ECO:0000256" key="1">
    <source>
        <dbReference type="ARBA" id="ARBA00007074"/>
    </source>
</evidence>
<dbReference type="PROSITE" id="PS51935">
    <property type="entry name" value="NLPC_P60"/>
    <property type="match status" value="3"/>
</dbReference>
<sequence length="451" mass="50370">MASNRKKQNQHPITMLFTSALFIVLILMFRPWEFIGTDESSQSLDNGSGTVFTGKEYGDLEPDIEAILSEALSLENTPFLTDGTNPDEGFNSSGFVQYVYQESIGIRLPRIAGHQFDLGESISLDELYPGDMVFFKANTLMSGIYLGHGEFMTVSETNGVETLSLKGSNFWADNYIGAKRLTEEEAKSLHPSTYEDHEHPAVEHAMQYLDTPYVFGGNTLDGFDCSFLIQQVFRESSDVYLPRVTVDQHKLGEEIDLENIQPGDVLFFSAIDLEEENRGNGEVTHAGIYVGNDFMIHASRTEAMTQISYINEYWSDAFTSVQRYDALSLHDEEPVVQEAARHLTTPFKSGGSSPEEGFNTSGFVSYVYQESLGIQLPNTANDQWDSGTEIELDELQPGDVLFFDGSGSYLSAIYIGHDQFMIASESSGVTTRHLENSEFFSDIYAGARRYE</sequence>
<dbReference type="InterPro" id="IPR051202">
    <property type="entry name" value="Peptidase_C40"/>
</dbReference>
<dbReference type="InterPro" id="IPR000064">
    <property type="entry name" value="NLP_P60_dom"/>
</dbReference>
<keyword evidence="2" id="KW-0645">Protease</keyword>
<feature type="domain" description="NlpC/P60" evidence="6">
    <location>
        <begin position="329"/>
        <end position="451"/>
    </location>
</feature>
<protein>
    <submittedName>
        <fullName evidence="7">Gamma-glutamyl hydrolase</fullName>
    </submittedName>
</protein>
<dbReference type="EMBL" id="PDOE01000011">
    <property type="protein sequence ID" value="RKL65832.1"/>
    <property type="molecule type" value="Genomic_DNA"/>
</dbReference>